<name>A0ABV7JCX8_9GAMM</name>
<dbReference type="InterPro" id="IPR008930">
    <property type="entry name" value="Terpenoid_cyclase/PrenylTrfase"/>
</dbReference>
<evidence type="ECO:0000313" key="2">
    <source>
        <dbReference type="Proteomes" id="UP001595533"/>
    </source>
</evidence>
<keyword evidence="2" id="KW-1185">Reference proteome</keyword>
<protein>
    <submittedName>
        <fullName evidence="1">Uncharacterized protein</fullName>
    </submittedName>
</protein>
<sequence length="350" mass="38398">MLLAGYPGRRITWFLIGISIAASQCAASDRYGDRLSGLSAELLRPLAKRQQPDNKGAMGRNRQAYVHVRFQMGLHQLADYALMSQDLRALQAFFRAAEYAMHHQQADGDFLVRLPPEMNRGQAVGIADRTSGVAFFMYSLGSAAMALESNQWFAESAELAVQRAQLASLKSQLPDTLTFLLHNRVILQQADSLAPNRLLFNALAFYTLGHWLKDATALSVADAFIEQALAQVHDDGYFIEAGGYDSSYNGVATALCYRLLLLGHPHPALPDVCAGALSWQQTRLLPSGEINAAGNSRVKAGGQGESFMGRQKDVDVGHTIEALMLAALYQSNESLTQQASQVLDYYLKKR</sequence>
<proteinExistence type="predicted"/>
<organism evidence="1 2">
    <name type="scientific">Marinicella sediminis</name>
    <dbReference type="NCBI Taxonomy" id="1792834"/>
    <lineage>
        <taxon>Bacteria</taxon>
        <taxon>Pseudomonadati</taxon>
        <taxon>Pseudomonadota</taxon>
        <taxon>Gammaproteobacteria</taxon>
        <taxon>Lysobacterales</taxon>
        <taxon>Marinicellaceae</taxon>
        <taxon>Marinicella</taxon>
    </lineage>
</organism>
<accession>A0ABV7JCX8</accession>
<reference evidence="2" key="1">
    <citation type="journal article" date="2019" name="Int. J. Syst. Evol. Microbiol.">
        <title>The Global Catalogue of Microorganisms (GCM) 10K type strain sequencing project: providing services to taxonomists for standard genome sequencing and annotation.</title>
        <authorList>
            <consortium name="The Broad Institute Genomics Platform"/>
            <consortium name="The Broad Institute Genome Sequencing Center for Infectious Disease"/>
            <person name="Wu L."/>
            <person name="Ma J."/>
        </authorList>
    </citation>
    <scope>NUCLEOTIDE SEQUENCE [LARGE SCALE GENOMIC DNA]</scope>
    <source>
        <strain evidence="2">KCTC 42953</strain>
    </source>
</reference>
<dbReference type="RefSeq" id="WP_077412915.1">
    <property type="nucleotide sequence ID" value="NZ_JBHRTS010000010.1"/>
</dbReference>
<dbReference type="SUPFAM" id="SSF48239">
    <property type="entry name" value="Terpenoid cyclases/Protein prenyltransferases"/>
    <property type="match status" value="1"/>
</dbReference>
<dbReference type="Proteomes" id="UP001595533">
    <property type="component" value="Unassembled WGS sequence"/>
</dbReference>
<evidence type="ECO:0000313" key="1">
    <source>
        <dbReference type="EMBL" id="MFC3195819.1"/>
    </source>
</evidence>
<comment type="caution">
    <text evidence="1">The sequence shown here is derived from an EMBL/GenBank/DDBJ whole genome shotgun (WGS) entry which is preliminary data.</text>
</comment>
<gene>
    <name evidence="1" type="ORF">ACFODZ_16310</name>
</gene>
<dbReference type="EMBL" id="JBHRTS010000010">
    <property type="protein sequence ID" value="MFC3195819.1"/>
    <property type="molecule type" value="Genomic_DNA"/>
</dbReference>